<dbReference type="GO" id="GO:0004222">
    <property type="term" value="F:metalloendopeptidase activity"/>
    <property type="evidence" value="ECO:0007669"/>
    <property type="project" value="TreeGrafter"/>
</dbReference>
<dbReference type="Gene3D" id="2.70.70.10">
    <property type="entry name" value="Glucose Permease (Domain IIA)"/>
    <property type="match status" value="1"/>
</dbReference>
<dbReference type="RefSeq" id="WP_101395798.1">
    <property type="nucleotide sequence ID" value="NZ_PJNE01000001.1"/>
</dbReference>
<evidence type="ECO:0000259" key="1">
    <source>
        <dbReference type="Pfam" id="PF01551"/>
    </source>
</evidence>
<dbReference type="InterPro" id="IPR050570">
    <property type="entry name" value="Cell_wall_metabolism_enzyme"/>
</dbReference>
<dbReference type="InterPro" id="IPR016047">
    <property type="entry name" value="M23ase_b-sheet_dom"/>
</dbReference>
<dbReference type="PANTHER" id="PTHR21666">
    <property type="entry name" value="PEPTIDASE-RELATED"/>
    <property type="match status" value="1"/>
</dbReference>
<proteinExistence type="predicted"/>
<dbReference type="Pfam" id="PF01551">
    <property type="entry name" value="Peptidase_M23"/>
    <property type="match status" value="1"/>
</dbReference>
<keyword evidence="3" id="KW-1185">Reference proteome</keyword>
<sequence>MSSRSYQGRHAGRHRAGSRVRLPRAFSAGFVLPTTAAAALVVTATGASVAESATPQAFALTGQQTQIAQTQEAASEATVTEIAARRQDATMQSAALLGRAEAQRRAARAAVRQAEAKAKAQAAAEKRAKTWVRPIHTWNITSGFGWRWGKRHDGMDLGAPTGTPLYAMSQGTVIKAGWEDSFGNKVEIQYWDGSISWYGHMSRIDVQAGQQVSAGQQVGAVGNTGHSFGSHLHLEFQRTTTSDTPIDPVPWLKNHGLW</sequence>
<evidence type="ECO:0000313" key="3">
    <source>
        <dbReference type="Proteomes" id="UP000233781"/>
    </source>
</evidence>
<evidence type="ECO:0000313" key="2">
    <source>
        <dbReference type="EMBL" id="PKW27358.1"/>
    </source>
</evidence>
<dbReference type="EMBL" id="PJNE01000001">
    <property type="protein sequence ID" value="PKW27358.1"/>
    <property type="molecule type" value="Genomic_DNA"/>
</dbReference>
<dbReference type="InterPro" id="IPR011055">
    <property type="entry name" value="Dup_hybrid_motif"/>
</dbReference>
<dbReference type="Proteomes" id="UP000233781">
    <property type="component" value="Unassembled WGS sequence"/>
</dbReference>
<gene>
    <name evidence="2" type="ORF">ATL31_2199</name>
</gene>
<reference evidence="2 3" key="1">
    <citation type="submission" date="2017-12" db="EMBL/GenBank/DDBJ databases">
        <title>Sequencing the genomes of 1000 Actinobacteria strains.</title>
        <authorList>
            <person name="Klenk H.-P."/>
        </authorList>
    </citation>
    <scope>NUCLEOTIDE SEQUENCE [LARGE SCALE GENOMIC DNA]</scope>
    <source>
        <strain evidence="2 3">DSM 12806</strain>
    </source>
</reference>
<feature type="domain" description="M23ase beta-sheet core" evidence="1">
    <location>
        <begin position="151"/>
        <end position="246"/>
    </location>
</feature>
<dbReference type="SUPFAM" id="SSF51261">
    <property type="entry name" value="Duplicated hybrid motif"/>
    <property type="match status" value="1"/>
</dbReference>
<keyword evidence="2" id="KW-0378">Hydrolase</keyword>
<comment type="caution">
    <text evidence="2">The sequence shown here is derived from an EMBL/GenBank/DDBJ whole genome shotgun (WGS) entry which is preliminary data.</text>
</comment>
<protein>
    <submittedName>
        <fullName evidence="2">Murein DD-endopeptidase MepM/ murein hydrolase activator NlpD</fullName>
    </submittedName>
</protein>
<accession>A0A2N3YKP9</accession>
<dbReference type="OrthoDB" id="1099523at2"/>
<name>A0A2N3YKP9_9MICO</name>
<dbReference type="CDD" id="cd12797">
    <property type="entry name" value="M23_peptidase"/>
    <property type="match status" value="1"/>
</dbReference>
<organism evidence="2 3">
    <name type="scientific">Phycicoccus duodecadis</name>
    <dbReference type="NCBI Taxonomy" id="173053"/>
    <lineage>
        <taxon>Bacteria</taxon>
        <taxon>Bacillati</taxon>
        <taxon>Actinomycetota</taxon>
        <taxon>Actinomycetes</taxon>
        <taxon>Micrococcales</taxon>
        <taxon>Intrasporangiaceae</taxon>
        <taxon>Phycicoccus</taxon>
    </lineage>
</organism>
<dbReference type="PANTHER" id="PTHR21666:SF270">
    <property type="entry name" value="MUREIN HYDROLASE ACTIVATOR ENVC"/>
    <property type="match status" value="1"/>
</dbReference>
<dbReference type="AlphaFoldDB" id="A0A2N3YKP9"/>